<accession>A0ABY4HGL0</accession>
<dbReference type="Proteomes" id="UP000830326">
    <property type="component" value="Chromosome"/>
</dbReference>
<organism evidence="1 2">
    <name type="scientific">Halobacillus amylolyticus</name>
    <dbReference type="NCBI Taxonomy" id="2932259"/>
    <lineage>
        <taxon>Bacteria</taxon>
        <taxon>Bacillati</taxon>
        <taxon>Bacillota</taxon>
        <taxon>Bacilli</taxon>
        <taxon>Bacillales</taxon>
        <taxon>Bacillaceae</taxon>
        <taxon>Halobacillus</taxon>
    </lineage>
</organism>
<proteinExistence type="predicted"/>
<evidence type="ECO:0000313" key="2">
    <source>
        <dbReference type="Proteomes" id="UP000830326"/>
    </source>
</evidence>
<keyword evidence="2" id="KW-1185">Reference proteome</keyword>
<gene>
    <name evidence="1" type="ORF">MUO15_08675</name>
</gene>
<dbReference type="RefSeq" id="WP_245035157.1">
    <property type="nucleotide sequence ID" value="NZ_CP095075.1"/>
</dbReference>
<reference evidence="1" key="1">
    <citation type="submission" date="2022-04" db="EMBL/GenBank/DDBJ databases">
        <title>Halobacillus sp. isolated from saltern.</title>
        <authorList>
            <person name="Won M."/>
            <person name="Lee C.-M."/>
            <person name="Woen H.-Y."/>
            <person name="Kwon S.-W."/>
        </authorList>
    </citation>
    <scope>NUCLEOTIDE SEQUENCE</scope>
    <source>
        <strain evidence="1">SSHM10-5</strain>
    </source>
</reference>
<sequence>MGPYSRKKESDLNEGEHYNFQYRGNHAADITLIPLEDMSKLYTFGIKMTDKTIPEEFQGLIMCNNREKCEKLQLNIPPDFPTKLAALREAITMATRISIIYSKE</sequence>
<evidence type="ECO:0000313" key="1">
    <source>
        <dbReference type="EMBL" id="UOR13512.1"/>
    </source>
</evidence>
<name>A0ABY4HGL0_9BACI</name>
<protein>
    <submittedName>
        <fullName evidence="1">Uncharacterized protein</fullName>
    </submittedName>
</protein>
<dbReference type="EMBL" id="CP095075">
    <property type="protein sequence ID" value="UOR13512.1"/>
    <property type="molecule type" value="Genomic_DNA"/>
</dbReference>